<organism evidence="11 12">
    <name type="scientific">Modestobacter marinus</name>
    <dbReference type="NCBI Taxonomy" id="477641"/>
    <lineage>
        <taxon>Bacteria</taxon>
        <taxon>Bacillati</taxon>
        <taxon>Actinomycetota</taxon>
        <taxon>Actinomycetes</taxon>
        <taxon>Geodermatophilales</taxon>
        <taxon>Geodermatophilaceae</taxon>
        <taxon>Modestobacter</taxon>
    </lineage>
</organism>
<feature type="region of interest" description="Disordered" evidence="8">
    <location>
        <begin position="1"/>
        <end position="22"/>
    </location>
</feature>
<evidence type="ECO:0000313" key="11">
    <source>
        <dbReference type="EMBL" id="NIH67104.1"/>
    </source>
</evidence>
<gene>
    <name evidence="11" type="ORF">FB380_001550</name>
    <name evidence="10" type="ORF">GCM10011589_05220</name>
</gene>
<feature type="compositionally biased region" description="Low complexity" evidence="8">
    <location>
        <begin position="1"/>
        <end position="17"/>
    </location>
</feature>
<dbReference type="FunFam" id="1.10.3470.10:FF:000001">
    <property type="entry name" value="Vitamin B12 ABC transporter permease BtuC"/>
    <property type="match status" value="1"/>
</dbReference>
<keyword evidence="6 9" id="KW-1133">Transmembrane helix</keyword>
<dbReference type="RefSeq" id="WP_166754580.1">
    <property type="nucleotide sequence ID" value="NZ_BAABJU010000001.1"/>
</dbReference>
<dbReference type="InterPro" id="IPR000522">
    <property type="entry name" value="ABC_transptr_permease_BtuC"/>
</dbReference>
<comment type="similarity">
    <text evidence="2">Belongs to the binding-protein-dependent transport system permease family. FecCD subfamily.</text>
</comment>
<feature type="transmembrane region" description="Helical" evidence="9">
    <location>
        <begin position="181"/>
        <end position="203"/>
    </location>
</feature>
<dbReference type="GO" id="GO:0005886">
    <property type="term" value="C:plasma membrane"/>
    <property type="evidence" value="ECO:0007669"/>
    <property type="project" value="UniProtKB-SubCell"/>
</dbReference>
<dbReference type="PANTHER" id="PTHR30472">
    <property type="entry name" value="FERRIC ENTEROBACTIN TRANSPORT SYSTEM PERMEASE PROTEIN"/>
    <property type="match status" value="1"/>
</dbReference>
<dbReference type="EMBL" id="JAAMPA010000001">
    <property type="protein sequence ID" value="NIH67104.1"/>
    <property type="molecule type" value="Genomic_DNA"/>
</dbReference>
<keyword evidence="4" id="KW-1003">Cell membrane</keyword>
<feature type="transmembrane region" description="Helical" evidence="9">
    <location>
        <begin position="341"/>
        <end position="360"/>
    </location>
</feature>
<proteinExistence type="inferred from homology"/>
<dbReference type="AlphaFoldDB" id="A0A846LKL9"/>
<accession>A0A846LKL9</accession>
<feature type="transmembrane region" description="Helical" evidence="9">
    <location>
        <begin position="271"/>
        <end position="300"/>
    </location>
</feature>
<evidence type="ECO:0000313" key="10">
    <source>
        <dbReference type="EMBL" id="GGL52069.1"/>
    </source>
</evidence>
<evidence type="ECO:0000256" key="9">
    <source>
        <dbReference type="SAM" id="Phobius"/>
    </source>
</evidence>
<reference evidence="11 12" key="3">
    <citation type="submission" date="2020-02" db="EMBL/GenBank/DDBJ databases">
        <title>Sequencing the genomes of 1000 actinobacteria strains.</title>
        <authorList>
            <person name="Klenk H.-P."/>
        </authorList>
    </citation>
    <scope>NUCLEOTIDE SEQUENCE [LARGE SCALE GENOMIC DNA]</scope>
    <source>
        <strain evidence="11 12">DSM 45201</strain>
    </source>
</reference>
<keyword evidence="3" id="KW-0813">Transport</keyword>
<keyword evidence="5 9" id="KW-0812">Transmembrane</keyword>
<dbReference type="EMBL" id="BMMI01000001">
    <property type="protein sequence ID" value="GGL52069.1"/>
    <property type="molecule type" value="Genomic_DNA"/>
</dbReference>
<evidence type="ECO:0000313" key="12">
    <source>
        <dbReference type="Proteomes" id="UP000552836"/>
    </source>
</evidence>
<sequence>MSTTATATAPTRATAPRSRPRRPLRVGRVSTTYRLRDVLVPIAVLVVLVLAAAASLGRGDYPIGVVDVLGTLVGLGDETQRLIVLELRAPRIAVAVLVGVALGLSGALVQTFARNPLASPDILGVTGGAAIGAVSVIVLGGTGTTAAGLLGGLGVPAAALLGGMVVAFLVFGLAWRSGVDGYRLVLIGIGLSAMAQAVVNYLLTRSAIWDAAAANVWITGSLNGRGWEQALPLALALLVLLPAALALSRVLNVLQFGDETARALGVRVPLAQGVVVVVAVCLAAFAVAAAGPIQFVALVVPQIAVRLTGGSRPPLLTSALLGALLLVSSDLVARTALPESFPVGVITAIVGAPYLLWLLVRGRRRSTL</sequence>
<keyword evidence="7 9" id="KW-0472">Membrane</keyword>
<feature type="transmembrane region" description="Helical" evidence="9">
    <location>
        <begin position="153"/>
        <end position="175"/>
    </location>
</feature>
<name>A0A846LKL9_9ACTN</name>
<keyword evidence="13" id="KW-1185">Reference proteome</keyword>
<feature type="transmembrane region" description="Helical" evidence="9">
    <location>
        <begin position="92"/>
        <end position="110"/>
    </location>
</feature>
<dbReference type="SUPFAM" id="SSF81345">
    <property type="entry name" value="ABC transporter involved in vitamin B12 uptake, BtuC"/>
    <property type="match status" value="1"/>
</dbReference>
<dbReference type="Gene3D" id="1.10.3470.10">
    <property type="entry name" value="ABC transporter involved in vitamin B12 uptake, BtuC"/>
    <property type="match status" value="1"/>
</dbReference>
<feature type="transmembrane region" description="Helical" evidence="9">
    <location>
        <begin position="122"/>
        <end position="141"/>
    </location>
</feature>
<reference evidence="10" key="1">
    <citation type="journal article" date="2014" name="Int. J. Syst. Evol. Microbiol.">
        <title>Complete genome of a new Firmicutes species belonging to the dominant human colonic microbiota ('Ruminococcus bicirculans') reveals two chromosomes and a selective capacity to utilize plant glucans.</title>
        <authorList>
            <consortium name="NISC Comparative Sequencing Program"/>
            <person name="Wegmann U."/>
            <person name="Louis P."/>
            <person name="Goesmann A."/>
            <person name="Henrissat B."/>
            <person name="Duncan S.H."/>
            <person name="Flint H.J."/>
        </authorList>
    </citation>
    <scope>NUCLEOTIDE SEQUENCE</scope>
    <source>
        <strain evidence="10">CGMCC 4.5581</strain>
    </source>
</reference>
<evidence type="ECO:0000256" key="1">
    <source>
        <dbReference type="ARBA" id="ARBA00004651"/>
    </source>
</evidence>
<dbReference type="GO" id="GO:0033214">
    <property type="term" value="P:siderophore-iron import into cell"/>
    <property type="evidence" value="ECO:0007669"/>
    <property type="project" value="TreeGrafter"/>
</dbReference>
<dbReference type="PANTHER" id="PTHR30472:SF24">
    <property type="entry name" value="FERRIC ENTEROBACTIN TRANSPORT SYSTEM PERMEASE PROTEIN FEPG"/>
    <property type="match status" value="1"/>
</dbReference>
<evidence type="ECO:0000313" key="13">
    <source>
        <dbReference type="Proteomes" id="UP000648663"/>
    </source>
</evidence>
<evidence type="ECO:0000256" key="3">
    <source>
        <dbReference type="ARBA" id="ARBA00022448"/>
    </source>
</evidence>
<protein>
    <submittedName>
        <fullName evidence="10">Iron ABC transporter</fullName>
    </submittedName>
    <submittedName>
        <fullName evidence="11">Iron complex transport system permease protein</fullName>
    </submittedName>
</protein>
<comment type="caution">
    <text evidence="11">The sequence shown here is derived from an EMBL/GenBank/DDBJ whole genome shotgun (WGS) entry which is preliminary data.</text>
</comment>
<evidence type="ECO:0000256" key="8">
    <source>
        <dbReference type="SAM" id="MobiDB-lite"/>
    </source>
</evidence>
<feature type="transmembrane region" description="Helical" evidence="9">
    <location>
        <begin position="38"/>
        <end position="56"/>
    </location>
</feature>
<reference evidence="13" key="2">
    <citation type="journal article" date="2019" name="Int. J. Syst. Evol. Microbiol.">
        <title>The Global Catalogue of Microorganisms (GCM) 10K type strain sequencing project: providing services to taxonomists for standard genome sequencing and annotation.</title>
        <authorList>
            <consortium name="The Broad Institute Genomics Platform"/>
            <consortium name="The Broad Institute Genome Sequencing Center for Infectious Disease"/>
            <person name="Wu L."/>
            <person name="Ma J."/>
        </authorList>
    </citation>
    <scope>NUCLEOTIDE SEQUENCE [LARGE SCALE GENOMIC DNA]</scope>
    <source>
        <strain evidence="13">CGMCC 4.5581</strain>
    </source>
</reference>
<evidence type="ECO:0000256" key="4">
    <source>
        <dbReference type="ARBA" id="ARBA00022475"/>
    </source>
</evidence>
<dbReference type="CDD" id="cd06550">
    <property type="entry name" value="TM_ABC_iron-siderophores_like"/>
    <property type="match status" value="1"/>
</dbReference>
<dbReference type="Pfam" id="PF01032">
    <property type="entry name" value="FecCD"/>
    <property type="match status" value="1"/>
</dbReference>
<comment type="subcellular location">
    <subcellularLocation>
        <location evidence="1">Cell membrane</location>
        <topology evidence="1">Multi-pass membrane protein</topology>
    </subcellularLocation>
</comment>
<feature type="transmembrane region" description="Helical" evidence="9">
    <location>
        <begin position="230"/>
        <end position="251"/>
    </location>
</feature>
<evidence type="ECO:0000256" key="6">
    <source>
        <dbReference type="ARBA" id="ARBA00022989"/>
    </source>
</evidence>
<dbReference type="Proteomes" id="UP000552836">
    <property type="component" value="Unassembled WGS sequence"/>
</dbReference>
<evidence type="ECO:0000256" key="7">
    <source>
        <dbReference type="ARBA" id="ARBA00023136"/>
    </source>
</evidence>
<evidence type="ECO:0000256" key="5">
    <source>
        <dbReference type="ARBA" id="ARBA00022692"/>
    </source>
</evidence>
<dbReference type="Proteomes" id="UP000648663">
    <property type="component" value="Unassembled WGS sequence"/>
</dbReference>
<reference evidence="10" key="4">
    <citation type="submission" date="2024-05" db="EMBL/GenBank/DDBJ databases">
        <authorList>
            <person name="Sun Q."/>
            <person name="Zhou Y."/>
        </authorList>
    </citation>
    <scope>NUCLEOTIDE SEQUENCE</scope>
    <source>
        <strain evidence="10">CGMCC 4.5581</strain>
    </source>
</reference>
<dbReference type="GO" id="GO:0022857">
    <property type="term" value="F:transmembrane transporter activity"/>
    <property type="evidence" value="ECO:0007669"/>
    <property type="project" value="InterPro"/>
</dbReference>
<dbReference type="InterPro" id="IPR037294">
    <property type="entry name" value="ABC_BtuC-like"/>
</dbReference>
<evidence type="ECO:0000256" key="2">
    <source>
        <dbReference type="ARBA" id="ARBA00007935"/>
    </source>
</evidence>